<evidence type="ECO:0000256" key="1">
    <source>
        <dbReference type="ARBA" id="ARBA00022744"/>
    </source>
</evidence>
<dbReference type="Proteomes" id="UP000053149">
    <property type="component" value="Unassembled WGS sequence"/>
</dbReference>
<dbReference type="InterPro" id="IPR003054">
    <property type="entry name" value="Keratin_II"/>
</dbReference>
<dbReference type="PANTHER" id="PTHR45616:SF21">
    <property type="entry name" value="KERATIN, TYPE II CYTOSKELETAL 7"/>
    <property type="match status" value="1"/>
</dbReference>
<evidence type="ECO:0000256" key="6">
    <source>
        <dbReference type="SAM" id="Coils"/>
    </source>
</evidence>
<evidence type="ECO:0000256" key="4">
    <source>
        <dbReference type="ARBA" id="ARBA00061646"/>
    </source>
</evidence>
<dbReference type="FunFam" id="1.20.5.170:FF:000004">
    <property type="entry name" value="Keratin, type II cytoskeletal 5"/>
    <property type="match status" value="1"/>
</dbReference>
<protein>
    <submittedName>
        <fullName evidence="8">Keratin, type II cuticular Hb4</fullName>
    </submittedName>
</protein>
<dbReference type="Gene3D" id="1.20.5.500">
    <property type="entry name" value="Single helix bin"/>
    <property type="match status" value="1"/>
</dbReference>
<dbReference type="InterPro" id="IPR039008">
    <property type="entry name" value="IF_rod_dom"/>
</dbReference>
<evidence type="ECO:0000313" key="9">
    <source>
        <dbReference type="Proteomes" id="UP000053149"/>
    </source>
</evidence>
<dbReference type="SMART" id="SM01391">
    <property type="entry name" value="Filament"/>
    <property type="match status" value="1"/>
</dbReference>
<dbReference type="GO" id="GO:0005615">
    <property type="term" value="C:extracellular space"/>
    <property type="evidence" value="ECO:0007669"/>
    <property type="project" value="TreeGrafter"/>
</dbReference>
<comment type="similarity">
    <text evidence="4 5">Belongs to the intermediate filament family.</text>
</comment>
<dbReference type="AlphaFoldDB" id="A0A093EKV3"/>
<keyword evidence="2 5" id="KW-0403">Intermediate filament</keyword>
<dbReference type="PROSITE" id="PS00226">
    <property type="entry name" value="IF_ROD_1"/>
    <property type="match status" value="1"/>
</dbReference>
<dbReference type="FunFam" id="1.20.5.1160:FF:000001">
    <property type="entry name" value="Keratin type II"/>
    <property type="match status" value="1"/>
</dbReference>
<dbReference type="FunFam" id="1.20.5.500:FF:000001">
    <property type="entry name" value="Type II keratin 23"/>
    <property type="match status" value="1"/>
</dbReference>
<feature type="domain" description="IF rod" evidence="7">
    <location>
        <begin position="134"/>
        <end position="444"/>
    </location>
</feature>
<dbReference type="GO" id="GO:0045095">
    <property type="term" value="C:keratin filament"/>
    <property type="evidence" value="ECO:0007669"/>
    <property type="project" value="InterPro"/>
</dbReference>
<dbReference type="GO" id="GO:0031424">
    <property type="term" value="P:keratinization"/>
    <property type="evidence" value="ECO:0007669"/>
    <property type="project" value="TreeGrafter"/>
</dbReference>
<evidence type="ECO:0000256" key="2">
    <source>
        <dbReference type="ARBA" id="ARBA00022754"/>
    </source>
</evidence>
<keyword evidence="9" id="KW-1185">Reference proteome</keyword>
<evidence type="ECO:0000256" key="5">
    <source>
        <dbReference type="RuleBase" id="RU000685"/>
    </source>
</evidence>
<dbReference type="PANTHER" id="PTHR45616">
    <property type="entry name" value="GATA-TYPE DOMAIN-CONTAINING PROTEIN"/>
    <property type="match status" value="1"/>
</dbReference>
<evidence type="ECO:0000313" key="8">
    <source>
        <dbReference type="EMBL" id="KFV15191.1"/>
    </source>
</evidence>
<dbReference type="Gene3D" id="1.20.5.170">
    <property type="match status" value="1"/>
</dbReference>
<dbReference type="GO" id="GO:0045109">
    <property type="term" value="P:intermediate filament organization"/>
    <property type="evidence" value="ECO:0007669"/>
    <property type="project" value="TreeGrafter"/>
</dbReference>
<reference evidence="8 9" key="1">
    <citation type="submission" date="2014-04" db="EMBL/GenBank/DDBJ databases">
        <title>Genome evolution of avian class.</title>
        <authorList>
            <person name="Zhang G."/>
            <person name="Li C."/>
        </authorList>
    </citation>
    <scope>NUCLEOTIDE SEQUENCE [LARGE SCALE GENOMIC DNA]</scope>
    <source>
        <strain evidence="8">BGI_N339</strain>
    </source>
</reference>
<dbReference type="InterPro" id="IPR018039">
    <property type="entry name" value="IF_conserved"/>
</dbReference>
<gene>
    <name evidence="8" type="ORF">N339_05125</name>
</gene>
<dbReference type="PRINTS" id="PR01276">
    <property type="entry name" value="TYPE2KERATIN"/>
</dbReference>
<feature type="coiled-coil region" evidence="6">
    <location>
        <begin position="194"/>
        <end position="221"/>
    </location>
</feature>
<keyword evidence="1" id="KW-0416">Keratin</keyword>
<dbReference type="Gene3D" id="1.20.5.1160">
    <property type="entry name" value="Vasodilator-stimulated phosphoprotein"/>
    <property type="match status" value="1"/>
</dbReference>
<dbReference type="Pfam" id="PF16208">
    <property type="entry name" value="Keratin_2_head"/>
    <property type="match status" value="1"/>
</dbReference>
<feature type="coiled-coil region" evidence="6">
    <location>
        <begin position="343"/>
        <end position="423"/>
    </location>
</feature>
<dbReference type="Pfam" id="PF00038">
    <property type="entry name" value="Filament"/>
    <property type="match status" value="1"/>
</dbReference>
<name>A0A093EKV3_9AVES</name>
<keyword evidence="3 6" id="KW-0175">Coiled coil</keyword>
<proteinExistence type="inferred from homology"/>
<accession>A0A093EKV3</accession>
<dbReference type="SUPFAM" id="SSF64593">
    <property type="entry name" value="Intermediate filament protein, coiled coil region"/>
    <property type="match status" value="2"/>
</dbReference>
<dbReference type="GO" id="GO:0030280">
    <property type="term" value="F:structural constituent of skin epidermis"/>
    <property type="evidence" value="ECO:0007669"/>
    <property type="project" value="TreeGrafter"/>
</dbReference>
<dbReference type="PROSITE" id="PS51842">
    <property type="entry name" value="IF_ROD_2"/>
    <property type="match status" value="1"/>
</dbReference>
<dbReference type="InterPro" id="IPR032444">
    <property type="entry name" value="Keratin_2_head"/>
</dbReference>
<evidence type="ECO:0000259" key="7">
    <source>
        <dbReference type="PROSITE" id="PS51842"/>
    </source>
</evidence>
<feature type="non-terminal residue" evidence="8">
    <location>
        <position position="444"/>
    </location>
</feature>
<sequence length="444" mass="49601">MSCCSSSIRSGRAVRNFSSSSTALAGNRRSFSSASCHWGGGMGYRGLGYFSSRSVDGVGFSRRRTAVGRSPPPRRGYGFGAAGTGFGYRGAGFGYRVGGVSRLCTITPITVNEQLLQPLKLELDPNVQTVKYQEKEQIKTLNNKFASFIDQVRLLEQQNKVLETKWSFLQGQKHRKDTIPPALEACVGTLKKKLEALGCNRAQLETDLREAQQALETNKKMYKDECSQRTCAEGELIALKKDADCFFLNKAELQAKVESLKDEAEFLRVFHAEQTHQLRAQIADTLVVVQMDNSRDLDLGGITGDVRAQYEDIARRSRAEAQAWYENKFEELRATAGRNTDILRETKTKIAELRRSVQRLSGDVGSAKDQRCKLEAAVASAERRGERTVKDAKHKLAELEAALQQTKAELTRQLRENQELMDVKLALGTEIVTYRKLLEGEESR</sequence>
<organism evidence="8 9">
    <name type="scientific">Pterocles gutturalis</name>
    <name type="common">yellow-throated sandgrouse</name>
    <dbReference type="NCBI Taxonomy" id="240206"/>
    <lineage>
        <taxon>Eukaryota</taxon>
        <taxon>Metazoa</taxon>
        <taxon>Chordata</taxon>
        <taxon>Craniata</taxon>
        <taxon>Vertebrata</taxon>
        <taxon>Euteleostomi</taxon>
        <taxon>Archelosauria</taxon>
        <taxon>Archosauria</taxon>
        <taxon>Dinosauria</taxon>
        <taxon>Saurischia</taxon>
        <taxon>Theropoda</taxon>
        <taxon>Coelurosauria</taxon>
        <taxon>Aves</taxon>
        <taxon>Neognathae</taxon>
        <taxon>Neoaves</taxon>
        <taxon>Columbimorphae</taxon>
        <taxon>Pterocliformes</taxon>
        <taxon>Pteroclidae</taxon>
        <taxon>Pterocles</taxon>
    </lineage>
</organism>
<evidence type="ECO:0000256" key="3">
    <source>
        <dbReference type="ARBA" id="ARBA00023054"/>
    </source>
</evidence>
<dbReference type="EMBL" id="KL246599">
    <property type="protein sequence ID" value="KFV15191.1"/>
    <property type="molecule type" value="Genomic_DNA"/>
</dbReference>